<proteinExistence type="predicted"/>
<accession>A0A5C5V379</accession>
<evidence type="ECO:0000313" key="3">
    <source>
        <dbReference type="Proteomes" id="UP000316714"/>
    </source>
</evidence>
<keyword evidence="1" id="KW-1133">Transmembrane helix</keyword>
<dbReference type="RefSeq" id="WP_146567864.1">
    <property type="nucleotide sequence ID" value="NZ_SIHJ01000003.1"/>
</dbReference>
<protein>
    <submittedName>
        <fullName evidence="2">Uncharacterized protein</fullName>
    </submittedName>
</protein>
<keyword evidence="3" id="KW-1185">Reference proteome</keyword>
<evidence type="ECO:0000313" key="2">
    <source>
        <dbReference type="EMBL" id="TWT32470.1"/>
    </source>
</evidence>
<sequence length="176" mass="19913">MIISGDDTRRRGLLLLLRLPWLLVKQRPRFSISGMLLVVAVAACCAAYVGAEVRRENRLREWASDLQQRGVNVMGLAGRSVFVDFFGVAPTDEDFARLRDLRTDRCILRFRRGYLDDERLLSLAPVSGLVRLSFSAEDVSLSAVQEFERRTPGCEVLVDREQLWSRRTAEAAATAR</sequence>
<organism evidence="2 3">
    <name type="scientific">Posidoniimonas corsicana</name>
    <dbReference type="NCBI Taxonomy" id="1938618"/>
    <lineage>
        <taxon>Bacteria</taxon>
        <taxon>Pseudomonadati</taxon>
        <taxon>Planctomycetota</taxon>
        <taxon>Planctomycetia</taxon>
        <taxon>Pirellulales</taxon>
        <taxon>Lacipirellulaceae</taxon>
        <taxon>Posidoniimonas</taxon>
    </lineage>
</organism>
<comment type="caution">
    <text evidence="2">The sequence shown here is derived from an EMBL/GenBank/DDBJ whole genome shotgun (WGS) entry which is preliminary data.</text>
</comment>
<dbReference type="AlphaFoldDB" id="A0A5C5V379"/>
<evidence type="ECO:0000256" key="1">
    <source>
        <dbReference type="SAM" id="Phobius"/>
    </source>
</evidence>
<feature type="transmembrane region" description="Helical" evidence="1">
    <location>
        <begin position="30"/>
        <end position="51"/>
    </location>
</feature>
<keyword evidence="1" id="KW-0812">Transmembrane</keyword>
<gene>
    <name evidence="2" type="ORF">KOR34_42330</name>
</gene>
<reference evidence="2 3" key="1">
    <citation type="submission" date="2019-02" db="EMBL/GenBank/DDBJ databases">
        <title>Deep-cultivation of Planctomycetes and their phenomic and genomic characterization uncovers novel biology.</title>
        <authorList>
            <person name="Wiegand S."/>
            <person name="Jogler M."/>
            <person name="Boedeker C."/>
            <person name="Pinto D."/>
            <person name="Vollmers J."/>
            <person name="Rivas-Marin E."/>
            <person name="Kohn T."/>
            <person name="Peeters S.H."/>
            <person name="Heuer A."/>
            <person name="Rast P."/>
            <person name="Oberbeckmann S."/>
            <person name="Bunk B."/>
            <person name="Jeske O."/>
            <person name="Meyerdierks A."/>
            <person name="Storesund J.E."/>
            <person name="Kallscheuer N."/>
            <person name="Luecker S."/>
            <person name="Lage O.M."/>
            <person name="Pohl T."/>
            <person name="Merkel B.J."/>
            <person name="Hornburger P."/>
            <person name="Mueller R.-W."/>
            <person name="Bruemmer F."/>
            <person name="Labrenz M."/>
            <person name="Spormann A.M."/>
            <person name="Op Den Camp H."/>
            <person name="Overmann J."/>
            <person name="Amann R."/>
            <person name="Jetten M.S.M."/>
            <person name="Mascher T."/>
            <person name="Medema M.H."/>
            <person name="Devos D.P."/>
            <person name="Kaster A.-K."/>
            <person name="Ovreas L."/>
            <person name="Rohde M."/>
            <person name="Galperin M.Y."/>
            <person name="Jogler C."/>
        </authorList>
    </citation>
    <scope>NUCLEOTIDE SEQUENCE [LARGE SCALE GENOMIC DNA]</scope>
    <source>
        <strain evidence="2 3">KOR34</strain>
    </source>
</reference>
<dbReference type="Proteomes" id="UP000316714">
    <property type="component" value="Unassembled WGS sequence"/>
</dbReference>
<dbReference type="EMBL" id="SIHJ01000003">
    <property type="protein sequence ID" value="TWT32470.1"/>
    <property type="molecule type" value="Genomic_DNA"/>
</dbReference>
<keyword evidence="1" id="KW-0472">Membrane</keyword>
<name>A0A5C5V379_9BACT</name>